<dbReference type="InParanoid" id="A0A6C2YRQ7"/>
<protein>
    <submittedName>
        <fullName evidence="1">Uncharacterized protein</fullName>
    </submittedName>
</protein>
<proteinExistence type="predicted"/>
<keyword evidence="2" id="KW-1185">Reference proteome</keyword>
<dbReference type="EMBL" id="LR586016">
    <property type="protein sequence ID" value="VIP04338.1"/>
    <property type="molecule type" value="Genomic_DNA"/>
</dbReference>
<dbReference type="EMBL" id="LR593887">
    <property type="protein sequence ID" value="VTS06038.1"/>
    <property type="molecule type" value="Genomic_DNA"/>
</dbReference>
<dbReference type="Proteomes" id="UP000464378">
    <property type="component" value="Chromosome"/>
</dbReference>
<organism evidence="1">
    <name type="scientific">Tuwongella immobilis</name>
    <dbReference type="NCBI Taxonomy" id="692036"/>
    <lineage>
        <taxon>Bacteria</taxon>
        <taxon>Pseudomonadati</taxon>
        <taxon>Planctomycetota</taxon>
        <taxon>Planctomycetia</taxon>
        <taxon>Gemmatales</taxon>
        <taxon>Gemmataceae</taxon>
        <taxon>Tuwongella</taxon>
    </lineage>
</organism>
<evidence type="ECO:0000313" key="1">
    <source>
        <dbReference type="EMBL" id="VIP04338.1"/>
    </source>
</evidence>
<name>A0A6C2YRQ7_9BACT</name>
<gene>
    <name evidence="1" type="ORF">GMBLW1_48550</name>
</gene>
<evidence type="ECO:0000313" key="2">
    <source>
        <dbReference type="Proteomes" id="UP000464378"/>
    </source>
</evidence>
<sequence>MRTKRLTLAQRREIFHDLVVAQDAKTMSVAETKRAVLMQHQISAAQLEEIVDEGVEKEWPPLNETVSAVG</sequence>
<dbReference type="AlphaFoldDB" id="A0A6C2YRQ7"/>
<dbReference type="KEGG" id="tim:GMBLW1_48550"/>
<dbReference type="RefSeq" id="WP_162659435.1">
    <property type="nucleotide sequence ID" value="NZ_LR593887.1"/>
</dbReference>
<reference evidence="1" key="1">
    <citation type="submission" date="2019-04" db="EMBL/GenBank/DDBJ databases">
        <authorList>
            <consortium name="Science for Life Laboratories"/>
        </authorList>
    </citation>
    <scope>NUCLEOTIDE SEQUENCE</scope>
    <source>
        <strain evidence="1">MBLW1</strain>
    </source>
</reference>
<accession>A0A6C2YRQ7</accession>